<dbReference type="Pfam" id="PF00554">
    <property type="entry name" value="RHD_DNA_bind"/>
    <property type="match status" value="1"/>
</dbReference>
<dbReference type="GO" id="GO:0005694">
    <property type="term" value="C:chromosome"/>
    <property type="evidence" value="ECO:0007669"/>
    <property type="project" value="UniProtKB-SubCell"/>
</dbReference>
<evidence type="ECO:0000256" key="21">
    <source>
        <dbReference type="SAM" id="MobiDB-lite"/>
    </source>
</evidence>
<dbReference type="GeneTree" id="ENSGT00940000155213"/>
<evidence type="ECO:0000256" key="2">
    <source>
        <dbReference type="ARBA" id="ARBA00004286"/>
    </source>
</evidence>
<evidence type="ECO:0000256" key="14">
    <source>
        <dbReference type="ARBA" id="ARBA00023159"/>
    </source>
</evidence>
<keyword evidence="11" id="KW-0007">Acetylation</keyword>
<evidence type="ECO:0000256" key="3">
    <source>
        <dbReference type="ARBA" id="ARBA00004496"/>
    </source>
</evidence>
<evidence type="ECO:0000256" key="8">
    <source>
        <dbReference type="ARBA" id="ARBA00022763"/>
    </source>
</evidence>
<gene>
    <name evidence="23" type="primary">NFAT5</name>
</gene>
<evidence type="ECO:0000256" key="7">
    <source>
        <dbReference type="ARBA" id="ARBA00022553"/>
    </source>
</evidence>
<keyword evidence="9" id="KW-0013">ADP-ribosylation</keyword>
<comment type="subcellular location">
    <subcellularLocation>
        <location evidence="2">Chromosome</location>
    </subcellularLocation>
    <subcellularLocation>
        <location evidence="3">Cytoplasm</location>
    </subcellularLocation>
    <subcellularLocation>
        <location evidence="1">Nucleus</location>
    </subcellularLocation>
</comment>
<dbReference type="SMART" id="SM00429">
    <property type="entry name" value="IPT"/>
    <property type="match status" value="1"/>
</dbReference>
<dbReference type="InterPro" id="IPR014756">
    <property type="entry name" value="Ig_E-set"/>
</dbReference>
<dbReference type="InterPro" id="IPR013783">
    <property type="entry name" value="Ig-like_fold"/>
</dbReference>
<keyword evidence="13" id="KW-0238">DNA-binding</keyword>
<evidence type="ECO:0000313" key="24">
    <source>
        <dbReference type="Proteomes" id="UP000694569"/>
    </source>
</evidence>
<feature type="compositionally biased region" description="Polar residues" evidence="21">
    <location>
        <begin position="46"/>
        <end position="58"/>
    </location>
</feature>
<dbReference type="InterPro" id="IPR002909">
    <property type="entry name" value="IPT_dom"/>
</dbReference>
<keyword evidence="15" id="KW-0804">Transcription</keyword>
<evidence type="ECO:0000259" key="22">
    <source>
        <dbReference type="PROSITE" id="PS50254"/>
    </source>
</evidence>
<evidence type="ECO:0000256" key="13">
    <source>
        <dbReference type="ARBA" id="ARBA00023125"/>
    </source>
</evidence>
<feature type="compositionally biased region" description="Basic residues" evidence="21">
    <location>
        <begin position="203"/>
        <end position="215"/>
    </location>
</feature>
<accession>A0A8C5QW31</accession>
<evidence type="ECO:0000256" key="15">
    <source>
        <dbReference type="ARBA" id="ARBA00023163"/>
    </source>
</evidence>
<reference evidence="23" key="2">
    <citation type="submission" date="2025-09" db="UniProtKB">
        <authorList>
            <consortium name="Ensembl"/>
        </authorList>
    </citation>
    <scope>IDENTIFICATION</scope>
</reference>
<dbReference type="InterPro" id="IPR032397">
    <property type="entry name" value="RHD_dimer"/>
</dbReference>
<feature type="compositionally biased region" description="Low complexity" evidence="21">
    <location>
        <begin position="1620"/>
        <end position="1630"/>
    </location>
</feature>
<dbReference type="PRINTS" id="PR01789">
    <property type="entry name" value="NUCFACTORATC"/>
</dbReference>
<dbReference type="Ensembl" id="ENSLLET00000044728.1">
    <property type="protein sequence ID" value="ENSLLEP00000043015.1"/>
    <property type="gene ID" value="ENSLLEG00000027367.1"/>
</dbReference>
<keyword evidence="7" id="KW-0597">Phosphoprotein</keyword>
<comment type="subunit">
    <text evidence="18">Homodimer when bound to DNA, completely encircles its DNA target. Interacts with CIDEC; this interaction is direct and retains NFAT5 in the cytoplasm. Does not bind with Fos and Jun transcription factors. Interacts with DDX5 and DDX17; this interaction leads to DDX5/DDX17 recruitment to LNC2 and S100A4 promoters and NFAT5-mediated DDX5/DDX17-enhanced transactivation.</text>
</comment>
<evidence type="ECO:0000256" key="17">
    <source>
        <dbReference type="ARBA" id="ARBA00055141"/>
    </source>
</evidence>
<dbReference type="GO" id="GO:0005737">
    <property type="term" value="C:cytoplasm"/>
    <property type="evidence" value="ECO:0007669"/>
    <property type="project" value="UniProtKB-SubCell"/>
</dbReference>
<keyword evidence="5" id="KW-0963">Cytoplasm</keyword>
<evidence type="ECO:0000256" key="4">
    <source>
        <dbReference type="ARBA" id="ARBA00022454"/>
    </source>
</evidence>
<dbReference type="Proteomes" id="UP000694569">
    <property type="component" value="Unplaced"/>
</dbReference>
<dbReference type="GO" id="GO:0005667">
    <property type="term" value="C:transcription regulator complex"/>
    <property type="evidence" value="ECO:0007669"/>
    <property type="project" value="TreeGrafter"/>
</dbReference>
<feature type="compositionally biased region" description="Polar residues" evidence="21">
    <location>
        <begin position="1482"/>
        <end position="1493"/>
    </location>
</feature>
<dbReference type="Pfam" id="PF16179">
    <property type="entry name" value="RHD_dimer"/>
    <property type="match status" value="1"/>
</dbReference>
<dbReference type="SUPFAM" id="SSF49417">
    <property type="entry name" value="p53-like transcription factors"/>
    <property type="match status" value="1"/>
</dbReference>
<dbReference type="FunFam" id="2.60.40.10:FF:000174">
    <property type="entry name" value="Nuclear factor of activated T-cells 5, tonicity-responsive"/>
    <property type="match status" value="1"/>
</dbReference>
<dbReference type="OrthoDB" id="5346094at2759"/>
<feature type="region of interest" description="Disordered" evidence="21">
    <location>
        <begin position="1619"/>
        <end position="1649"/>
    </location>
</feature>
<feature type="region of interest" description="Disordered" evidence="21">
    <location>
        <begin position="44"/>
        <end position="97"/>
    </location>
</feature>
<evidence type="ECO:0000256" key="9">
    <source>
        <dbReference type="ARBA" id="ARBA00022765"/>
    </source>
</evidence>
<dbReference type="GO" id="GO:0010467">
    <property type="term" value="P:gene expression"/>
    <property type="evidence" value="ECO:0007669"/>
    <property type="project" value="UniProtKB-ARBA"/>
</dbReference>
<dbReference type="InterPro" id="IPR011539">
    <property type="entry name" value="RHD_DNA_bind_dom"/>
</dbReference>
<dbReference type="InterPro" id="IPR015646">
    <property type="entry name" value="NFAT5_RHD_DNA-bd"/>
</dbReference>
<evidence type="ECO:0000256" key="20">
    <source>
        <dbReference type="ARBA" id="ARBA00080722"/>
    </source>
</evidence>
<evidence type="ECO:0000256" key="11">
    <source>
        <dbReference type="ARBA" id="ARBA00022990"/>
    </source>
</evidence>
<dbReference type="SUPFAM" id="SSF81296">
    <property type="entry name" value="E set domains"/>
    <property type="match status" value="1"/>
</dbReference>
<feature type="compositionally biased region" description="Low complexity" evidence="21">
    <location>
        <begin position="1637"/>
        <end position="1649"/>
    </location>
</feature>
<keyword evidence="24" id="KW-1185">Reference proteome</keyword>
<evidence type="ECO:0000256" key="5">
    <source>
        <dbReference type="ARBA" id="ARBA00022490"/>
    </source>
</evidence>
<keyword evidence="6" id="KW-1017">Isopeptide bond</keyword>
<feature type="region of interest" description="Disordered" evidence="21">
    <location>
        <begin position="149"/>
        <end position="223"/>
    </location>
</feature>
<keyword evidence="10" id="KW-0832">Ubl conjugation</keyword>
<dbReference type="PANTHER" id="PTHR12533:SF10">
    <property type="entry name" value="NUCLEAR FACTOR OF ACTIVATED T-CELLS 5"/>
    <property type="match status" value="1"/>
</dbReference>
<dbReference type="InterPro" id="IPR008967">
    <property type="entry name" value="p53-like_TF_DNA-bd_sf"/>
</dbReference>
<evidence type="ECO:0000256" key="12">
    <source>
        <dbReference type="ARBA" id="ARBA00023015"/>
    </source>
</evidence>
<dbReference type="Gene3D" id="2.60.40.340">
    <property type="entry name" value="Rel homology domain (RHD), DNA-binding domain"/>
    <property type="match status" value="1"/>
</dbReference>
<feature type="compositionally biased region" description="Low complexity" evidence="21">
    <location>
        <begin position="68"/>
        <end position="97"/>
    </location>
</feature>
<dbReference type="Gene3D" id="2.60.40.10">
    <property type="entry name" value="Immunoglobulins"/>
    <property type="match status" value="1"/>
</dbReference>
<feature type="compositionally biased region" description="Polar residues" evidence="21">
    <location>
        <begin position="156"/>
        <end position="198"/>
    </location>
</feature>
<evidence type="ECO:0000256" key="10">
    <source>
        <dbReference type="ARBA" id="ARBA00022843"/>
    </source>
</evidence>
<dbReference type="GO" id="GO:0000978">
    <property type="term" value="F:RNA polymerase II cis-regulatory region sequence-specific DNA binding"/>
    <property type="evidence" value="ECO:0007669"/>
    <property type="project" value="InterPro"/>
</dbReference>
<dbReference type="GO" id="GO:0006974">
    <property type="term" value="P:DNA damage response"/>
    <property type="evidence" value="ECO:0007669"/>
    <property type="project" value="UniProtKB-KW"/>
</dbReference>
<keyword evidence="4" id="KW-0158">Chromosome</keyword>
<keyword evidence="16" id="KW-0539">Nucleus</keyword>
<evidence type="ECO:0000256" key="1">
    <source>
        <dbReference type="ARBA" id="ARBA00004123"/>
    </source>
</evidence>
<dbReference type="PROSITE" id="PS50254">
    <property type="entry name" value="REL_2"/>
    <property type="match status" value="1"/>
</dbReference>
<sequence>MRSLSENVFSSVPMLTNRWRHRGVIAGAGESVYDLLPKELQLPPSRETSVAPMSQTSGGEAGSPPPAVIAADASSSSASSMGGARSSFTTTSSPSIYSTSLTDTKAMQLESCSSAVGVSKPGVSDQLLAGKAAHQQSMPLRWTVLNISPPPEDLLDSSQMSCQDDGTVPESDQSCSMWTEDSASNFSNMSAHSYNDNTEVPRKSRKRNQKQRPGVKRKDSNMDMFDADSAKAPHYVISQLASDSKGSAPTGNGSLETQKGGKKTSLLCEQYPSKSEGKELKIAVQPETQHRARYLTEGSRGSVKDRTQQGFPTVKLEGHNEPVALQVFVGNDSGRVKPHGFYQACRVTGRNTTPCKEVDIEGTTVIEVMLDPTNMMTLAVDCVGILKLRNADVEARIGLAGSKKKSTRARLVFRVNIQRKDGSFLTLQTPSSPILCTQPAGVPEILKKSLHSCSVKGDEEVFLVGKNFLKGAKVIFQESLADDNSWKSEAEIDMELFHQNHLIVKVPPYHDQHITAPVSVVMYVVTNAGRSHEVQPFTYTPESSSPVKVLVKKEIPSPTQSCNFVDTMKAVSPPGCTMESVTLIPSPRGSPVKSGSLIKNEEVAPMELTADQRSPPLYKASQIAAAAQQKLETSSGNASFSASIAHLPPESDQKTPIQVFNPEPLSTIQTQDITPSNCFAAVASSNQCASSDSIMQHPTPFQIMESQPGEHLPQLSEATPAPPQPPLQDQAQTLQQQLSPGIFSSPSNVSQLQSTMQQLQGSGFQASVPSGSAEVGLGQQLSHVLYSGPGGNENGQTSIGQVQEQLNAGIFQPVGSIANNPSPGIFAPPESAHSLSDTVLSGRTDNLLQQAENSLSNQQQAMETTAALVMDMHHSPGPIQPDLYQTQGSGAGGIQSPVYQQASHLIGGLSTSEEMQIQCDLFSNAGISSGKGSAGQQQLSASSSGIFQPSVTADESTSTQAEQMQSNVFQSMVQMQPGGESQSQVNLFSPAEDMLGVQSSGTQQPGSGLFQQAGDIMALQSSGFLQQPPHVHAPLYHPQNTMGDGQSISPDTQGSIFHPGNSMVQHQSSTTSQEQLFHSQTAMSVLQSSSTPEQQTANMFLSQSAMNTLQNSAVVQEKQLSFFTSQNPLPQLQAGQNPDPQTTFQQQSQLSHMQSTIISQEHQTQQNLFQAQNQPTSMFQATHSMVGMQGSPSPHKQTQNLLYNTQNSMAGMGSQDQQQNMLFSAGQEQMATQEQQQNMLFSAGQEQMATQEQQQNMLFSAGQEQMTAQEQQQNMLFSAGQEQMTAQEQQQNMLFSAGQEQMTAQEQQQNMLFSAGQEQMAAQEQQQNMLFSAGQEQMTAQEQQQNMLFSAGQEQMAAQEQQQNMLFSAGQEQMATQEQQQNMLFSTGQEQMAAQEQQQNMLFSGSQEQMAAQEQQQNMLFSAGQEQMAAQEHQQNLLFSAGQEQMATQEHQQNLLFSAGQEQMATQEQQSQVLFHSQNMDFQAPSPVSSQHDQQQQQQQSPMYHNSAQLQLVQPPAASPDQQVTMFMSPPSMLQSSMSQQELQQAASIFSQPIQGNAASSQQQAAMFHSSVAGALNQMQNPQTSSPQTSGMFLFGIQNNCSQMMPPPSGSLTDQMMALGQPGQPQGDGQSVTTLLSQQMSESSSIASDQNMGKISDLLVSLQNQGSSFSGSF</sequence>
<dbReference type="FunFam" id="2.60.40.340:FF:000002">
    <property type="entry name" value="Nuclear factor of activated T-cells 5, tonicity-responsive"/>
    <property type="match status" value="1"/>
</dbReference>
<feature type="region of interest" description="Disordered" evidence="21">
    <location>
        <begin position="712"/>
        <end position="734"/>
    </location>
</feature>
<keyword evidence="12" id="KW-0805">Transcription regulation</keyword>
<reference evidence="23" key="1">
    <citation type="submission" date="2025-08" db="UniProtKB">
        <authorList>
            <consortium name="Ensembl"/>
        </authorList>
    </citation>
    <scope>IDENTIFICATION</scope>
</reference>
<dbReference type="GO" id="GO:0005634">
    <property type="term" value="C:nucleus"/>
    <property type="evidence" value="ECO:0007669"/>
    <property type="project" value="UniProtKB-SubCell"/>
</dbReference>
<dbReference type="CDD" id="cd07882">
    <property type="entry name" value="RHD-n_TonEBP"/>
    <property type="match status" value="1"/>
</dbReference>
<evidence type="ECO:0000256" key="19">
    <source>
        <dbReference type="ARBA" id="ARBA00072227"/>
    </source>
</evidence>
<protein>
    <recommendedName>
        <fullName evidence="19">Nuclear factor of activated T-cells 5</fullName>
    </recommendedName>
    <alternativeName>
        <fullName evidence="20">T-cell transcription factor NFAT5</fullName>
    </alternativeName>
</protein>
<evidence type="ECO:0000313" key="23">
    <source>
        <dbReference type="Ensembl" id="ENSLLEP00000043015.1"/>
    </source>
</evidence>
<dbReference type="InterPro" id="IPR008366">
    <property type="entry name" value="NFAT"/>
</dbReference>
<name>A0A8C5QW31_9ANUR</name>
<keyword evidence="14" id="KW-0010">Activator</keyword>
<comment type="function">
    <text evidence="17">Transcription factor involved, among others, in the transcriptional regulation of osmoprotective and inflammatory genes. Binds the DNA consensus sequence 5'-[ACT][AG]TGGAAA[CAT]A[TA][ATC][CA][ATG][GT][GAC][CG][CT]-3'. Mediates the transcriptional response to hypertonicity. Positively regulates the transcription of LCN2 and S100A4 genes; optimal transactivation of these genes requires the presence of DDX5/DDX17. Also involved in the DNA damage response by preventing formation of R-loops; R-loops are composed of a DNA:RNA hybrid and the associated non-template single-stranded DNA.</text>
</comment>
<proteinExistence type="predicted"/>
<evidence type="ECO:0000256" key="18">
    <source>
        <dbReference type="ARBA" id="ARBA00065799"/>
    </source>
</evidence>
<keyword evidence="8" id="KW-0227">DNA damage</keyword>
<dbReference type="GO" id="GO:0000981">
    <property type="term" value="F:DNA-binding transcription factor activity, RNA polymerase II-specific"/>
    <property type="evidence" value="ECO:0007669"/>
    <property type="project" value="TreeGrafter"/>
</dbReference>
<feature type="region of interest" description="Disordered" evidence="21">
    <location>
        <begin position="1482"/>
        <end position="1504"/>
    </location>
</feature>
<dbReference type="GO" id="GO:1902531">
    <property type="term" value="P:regulation of intracellular signal transduction"/>
    <property type="evidence" value="ECO:0007669"/>
    <property type="project" value="UniProtKB-ARBA"/>
</dbReference>
<dbReference type="GO" id="GO:0033173">
    <property type="term" value="P:calcineurin-NFAT signaling cascade"/>
    <property type="evidence" value="ECO:0007669"/>
    <property type="project" value="TreeGrafter"/>
</dbReference>
<dbReference type="PANTHER" id="PTHR12533">
    <property type="entry name" value="NFAT"/>
    <property type="match status" value="1"/>
</dbReference>
<feature type="domain" description="RHD" evidence="22">
    <location>
        <begin position="272"/>
        <end position="441"/>
    </location>
</feature>
<dbReference type="GO" id="GO:0045944">
    <property type="term" value="P:positive regulation of transcription by RNA polymerase II"/>
    <property type="evidence" value="ECO:0007669"/>
    <property type="project" value="UniProtKB-ARBA"/>
</dbReference>
<feature type="region of interest" description="Disordered" evidence="21">
    <location>
        <begin position="242"/>
        <end position="265"/>
    </location>
</feature>
<feature type="compositionally biased region" description="Polar residues" evidence="21">
    <location>
        <begin position="242"/>
        <end position="257"/>
    </location>
</feature>
<evidence type="ECO:0000256" key="6">
    <source>
        <dbReference type="ARBA" id="ARBA00022499"/>
    </source>
</evidence>
<dbReference type="InterPro" id="IPR037059">
    <property type="entry name" value="RHD_DNA_bind_dom_sf"/>
</dbReference>
<organism evidence="23 24">
    <name type="scientific">Leptobrachium leishanense</name>
    <name type="common">Leishan spiny toad</name>
    <dbReference type="NCBI Taxonomy" id="445787"/>
    <lineage>
        <taxon>Eukaryota</taxon>
        <taxon>Metazoa</taxon>
        <taxon>Chordata</taxon>
        <taxon>Craniata</taxon>
        <taxon>Vertebrata</taxon>
        <taxon>Euteleostomi</taxon>
        <taxon>Amphibia</taxon>
        <taxon>Batrachia</taxon>
        <taxon>Anura</taxon>
        <taxon>Pelobatoidea</taxon>
        <taxon>Megophryidae</taxon>
        <taxon>Leptobrachium</taxon>
    </lineage>
</organism>
<evidence type="ECO:0000256" key="16">
    <source>
        <dbReference type="ARBA" id="ARBA00023242"/>
    </source>
</evidence>